<dbReference type="PROSITE" id="PS00201">
    <property type="entry name" value="FLAVODOXIN"/>
    <property type="match status" value="1"/>
</dbReference>
<dbReference type="PROSITE" id="PS50902">
    <property type="entry name" value="FLAVODOXIN_LIKE"/>
    <property type="match status" value="1"/>
</dbReference>
<evidence type="ECO:0000313" key="7">
    <source>
        <dbReference type="EMBL" id="KVK85285.1"/>
    </source>
</evidence>
<feature type="domain" description="Flavodoxin-like" evidence="6">
    <location>
        <begin position="10"/>
        <end position="182"/>
    </location>
</feature>
<dbReference type="RefSeq" id="WP_059522967.1">
    <property type="nucleotide sequence ID" value="NZ_LOXZ01000020.1"/>
</dbReference>
<accession>A0A104AVN6</accession>
<dbReference type="GO" id="GO:0016020">
    <property type="term" value="C:membrane"/>
    <property type="evidence" value="ECO:0007669"/>
    <property type="project" value="TreeGrafter"/>
</dbReference>
<dbReference type="GO" id="GO:0003955">
    <property type="term" value="F:NAD(P)H dehydrogenase (quinone) activity"/>
    <property type="evidence" value="ECO:0007669"/>
    <property type="project" value="TreeGrafter"/>
</dbReference>
<keyword evidence="4" id="KW-0547">Nucleotide-binding</keyword>
<dbReference type="GO" id="GO:0009055">
    <property type="term" value="F:electron transfer activity"/>
    <property type="evidence" value="ECO:0007669"/>
    <property type="project" value="InterPro"/>
</dbReference>
<evidence type="ECO:0000256" key="3">
    <source>
        <dbReference type="ARBA" id="ARBA00022643"/>
    </source>
</evidence>
<comment type="caution">
    <text evidence="7">The sequence shown here is derived from an EMBL/GenBank/DDBJ whole genome shotgun (WGS) entry which is preliminary data.</text>
</comment>
<dbReference type="Proteomes" id="UP000069001">
    <property type="component" value="Unassembled WGS sequence"/>
</dbReference>
<protein>
    <recommendedName>
        <fullName evidence="5">Flavoprotein WrbA</fullName>
    </recommendedName>
</protein>
<dbReference type="Pfam" id="PF03358">
    <property type="entry name" value="FMN_red"/>
    <property type="match status" value="1"/>
</dbReference>
<name>A0A104AVN6_BURCE</name>
<dbReference type="InterPro" id="IPR001226">
    <property type="entry name" value="Flavodoxin_CS"/>
</dbReference>
<sequence>MTPHASPINTVVVFHSGHGHTERMASAVAEGARAVLVAIDSDGNIPADAWETLAGADAILFGSPTYMGGPSWQFKKFADASSKVWFEGGWRNKIFGGFTNSASINGDKLNTLEYFFLLAGQHGGIWVSMDIKPANVKASMRDDLNRMGAYIGPMAQTPADASPEEMSPGDLETARRHGMRVATIAGQFRSGTLRGN</sequence>
<dbReference type="GO" id="GO:0010181">
    <property type="term" value="F:FMN binding"/>
    <property type="evidence" value="ECO:0007669"/>
    <property type="project" value="InterPro"/>
</dbReference>
<evidence type="ECO:0000256" key="1">
    <source>
        <dbReference type="ARBA" id="ARBA00001917"/>
    </source>
</evidence>
<evidence type="ECO:0000259" key="6">
    <source>
        <dbReference type="PROSITE" id="PS50902"/>
    </source>
</evidence>
<keyword evidence="2" id="KW-0285">Flavoprotein</keyword>
<gene>
    <name evidence="7" type="ORF">WS90_09440</name>
</gene>
<keyword evidence="3" id="KW-0288">FMN</keyword>
<reference evidence="7 8" key="1">
    <citation type="submission" date="2015-11" db="EMBL/GenBank/DDBJ databases">
        <title>Expanding the genomic diversity of Burkholderia species for the development of highly accurate diagnostics.</title>
        <authorList>
            <person name="Sahl J."/>
            <person name="Keim P."/>
            <person name="Wagner D."/>
        </authorList>
    </citation>
    <scope>NUCLEOTIDE SEQUENCE [LARGE SCALE GENOMIC DNA]</scope>
    <source>
        <strain evidence="7 8">MSMB1302</strain>
    </source>
</reference>
<dbReference type="PANTHER" id="PTHR30546">
    <property type="entry name" value="FLAVODOXIN-RELATED PROTEIN WRBA-RELATED"/>
    <property type="match status" value="1"/>
</dbReference>
<dbReference type="EMBL" id="LOYH01000032">
    <property type="protein sequence ID" value="KVK85285.1"/>
    <property type="molecule type" value="Genomic_DNA"/>
</dbReference>
<dbReference type="SUPFAM" id="SSF52218">
    <property type="entry name" value="Flavoproteins"/>
    <property type="match status" value="1"/>
</dbReference>
<evidence type="ECO:0000313" key="8">
    <source>
        <dbReference type="Proteomes" id="UP000069001"/>
    </source>
</evidence>
<dbReference type="Gene3D" id="3.40.50.360">
    <property type="match status" value="1"/>
</dbReference>
<dbReference type="InterPro" id="IPR029039">
    <property type="entry name" value="Flavoprotein-like_sf"/>
</dbReference>
<dbReference type="InterPro" id="IPR008254">
    <property type="entry name" value="Flavodoxin/NO_synth"/>
</dbReference>
<organism evidence="7 8">
    <name type="scientific">Burkholderia cepacia</name>
    <name type="common">Pseudomonas cepacia</name>
    <dbReference type="NCBI Taxonomy" id="292"/>
    <lineage>
        <taxon>Bacteria</taxon>
        <taxon>Pseudomonadati</taxon>
        <taxon>Pseudomonadota</taxon>
        <taxon>Betaproteobacteria</taxon>
        <taxon>Burkholderiales</taxon>
        <taxon>Burkholderiaceae</taxon>
        <taxon>Burkholderia</taxon>
        <taxon>Burkholderia cepacia complex</taxon>
    </lineage>
</organism>
<proteinExistence type="predicted"/>
<evidence type="ECO:0000256" key="2">
    <source>
        <dbReference type="ARBA" id="ARBA00022630"/>
    </source>
</evidence>
<dbReference type="AlphaFoldDB" id="A0A104AVN6"/>
<comment type="cofactor">
    <cofactor evidence="1">
        <name>FMN</name>
        <dbReference type="ChEBI" id="CHEBI:58210"/>
    </cofactor>
</comment>
<dbReference type="InterPro" id="IPR005025">
    <property type="entry name" value="FMN_Rdtase-like_dom"/>
</dbReference>
<evidence type="ECO:0000256" key="4">
    <source>
        <dbReference type="ARBA" id="ARBA00022741"/>
    </source>
</evidence>
<evidence type="ECO:0000256" key="5">
    <source>
        <dbReference type="ARBA" id="ARBA00029652"/>
    </source>
</evidence>
<dbReference type="PANTHER" id="PTHR30546:SF23">
    <property type="entry name" value="FLAVOPROTEIN-LIKE PROTEIN YCP4-RELATED"/>
    <property type="match status" value="1"/>
</dbReference>